<dbReference type="InterPro" id="IPR001196">
    <property type="entry name" value="Ribosomal_uL15_CS"/>
</dbReference>
<proteinExistence type="inferred from homology"/>
<dbReference type="GO" id="GO:0003735">
    <property type="term" value="F:structural constituent of ribosome"/>
    <property type="evidence" value="ECO:0007669"/>
    <property type="project" value="InterPro"/>
</dbReference>
<feature type="domain" description="Large ribosomal subunit protein uL15/eL18" evidence="7">
    <location>
        <begin position="76"/>
        <end position="149"/>
    </location>
</feature>
<evidence type="ECO:0000256" key="2">
    <source>
        <dbReference type="ARBA" id="ARBA00022980"/>
    </source>
</evidence>
<feature type="region of interest" description="Disordered" evidence="6">
    <location>
        <begin position="159"/>
        <end position="183"/>
    </location>
</feature>
<dbReference type="GO" id="GO:0006412">
    <property type="term" value="P:translation"/>
    <property type="evidence" value="ECO:0007669"/>
    <property type="project" value="UniProtKB-UniRule"/>
</dbReference>
<dbReference type="InterPro" id="IPR036227">
    <property type="entry name" value="Ribosomal_uL15/eL18_sf"/>
</dbReference>
<dbReference type="GO" id="GO:0022625">
    <property type="term" value="C:cytosolic large ribosomal subunit"/>
    <property type="evidence" value="ECO:0007669"/>
    <property type="project" value="TreeGrafter"/>
</dbReference>
<evidence type="ECO:0000256" key="6">
    <source>
        <dbReference type="SAM" id="MobiDB-lite"/>
    </source>
</evidence>
<protein>
    <recommendedName>
        <fullName evidence="4">Large ribosomal subunit protein uL15</fullName>
    </recommendedName>
</protein>
<dbReference type="EMBL" id="JAEMUK010000081">
    <property type="protein sequence ID" value="MBJ7544789.1"/>
    <property type="molecule type" value="Genomic_DNA"/>
</dbReference>
<dbReference type="Proteomes" id="UP000623250">
    <property type="component" value="Unassembled WGS sequence"/>
</dbReference>
<keyword evidence="9" id="KW-1185">Reference proteome</keyword>
<dbReference type="RefSeq" id="WP_037232771.1">
    <property type="nucleotide sequence ID" value="NZ_JAEMUK010000081.1"/>
</dbReference>
<evidence type="ECO:0000259" key="7">
    <source>
        <dbReference type="Pfam" id="PF00828"/>
    </source>
</evidence>
<evidence type="ECO:0000256" key="5">
    <source>
        <dbReference type="RuleBase" id="RU003888"/>
    </source>
</evidence>
<feature type="compositionally biased region" description="Basic and acidic residues" evidence="6">
    <location>
        <begin position="173"/>
        <end position="183"/>
    </location>
</feature>
<comment type="subunit">
    <text evidence="4">Part of the 50S ribosomal subunit.</text>
</comment>
<name>A0A8I1GGJ3_9HYPH</name>
<keyword evidence="4" id="KW-0699">rRNA-binding</keyword>
<reference evidence="8 9" key="1">
    <citation type="submission" date="2020-12" db="EMBL/GenBank/DDBJ databases">
        <title>Revised draft genomes of Rhodomicrobium vannielii ATCC 17100 and Rhodomicrobium udaipurense JA643.</title>
        <authorList>
            <person name="Conners E.M."/>
            <person name="Davenport E.J."/>
            <person name="Bose A."/>
        </authorList>
    </citation>
    <scope>NUCLEOTIDE SEQUENCE [LARGE SCALE GENOMIC DNA]</scope>
    <source>
        <strain evidence="8 9">JA643</strain>
    </source>
</reference>
<dbReference type="SUPFAM" id="SSF52080">
    <property type="entry name" value="Ribosomal proteins L15p and L18e"/>
    <property type="match status" value="1"/>
</dbReference>
<accession>A0A8I1GGJ3</accession>
<dbReference type="Pfam" id="PF00828">
    <property type="entry name" value="Ribosomal_L27A"/>
    <property type="match status" value="1"/>
</dbReference>
<evidence type="ECO:0000256" key="4">
    <source>
        <dbReference type="HAMAP-Rule" id="MF_01341"/>
    </source>
</evidence>
<dbReference type="InterPro" id="IPR021131">
    <property type="entry name" value="Ribosomal_uL15/eL18"/>
</dbReference>
<feature type="compositionally biased region" description="Gly residues" evidence="6">
    <location>
        <begin position="21"/>
        <end position="35"/>
    </location>
</feature>
<dbReference type="PROSITE" id="PS00475">
    <property type="entry name" value="RIBOSOMAL_L15"/>
    <property type="match status" value="1"/>
</dbReference>
<dbReference type="InterPro" id="IPR030878">
    <property type="entry name" value="Ribosomal_uL15"/>
</dbReference>
<keyword evidence="4" id="KW-0694">RNA-binding</keyword>
<evidence type="ECO:0000256" key="1">
    <source>
        <dbReference type="ARBA" id="ARBA00007320"/>
    </source>
</evidence>
<dbReference type="PANTHER" id="PTHR12934:SF11">
    <property type="entry name" value="LARGE RIBOSOMAL SUBUNIT PROTEIN UL15M"/>
    <property type="match status" value="1"/>
</dbReference>
<keyword evidence="3 4" id="KW-0687">Ribonucleoprotein</keyword>
<sequence>MKLNELRDNPGATKDRIRVGRGIGSGKGKTGGRGVKGQKARSGVAIKGFEGGQMPIHMRLPKRGFNNIFRLEFAHINLDRVQEAIDAGKLDASKVIDAEALVESGAVRRERDGVRLLARGEVKSKLAFKVAKASEAAVKAVEAAGGSVEITMPREDRLAGDGKRAVRRRAAQVKREARAPKAD</sequence>
<evidence type="ECO:0000256" key="3">
    <source>
        <dbReference type="ARBA" id="ARBA00023274"/>
    </source>
</evidence>
<evidence type="ECO:0000313" key="8">
    <source>
        <dbReference type="EMBL" id="MBJ7544789.1"/>
    </source>
</evidence>
<dbReference type="Gene3D" id="3.100.10.10">
    <property type="match status" value="1"/>
</dbReference>
<dbReference type="PANTHER" id="PTHR12934">
    <property type="entry name" value="50S RIBOSOMAL PROTEIN L15"/>
    <property type="match status" value="1"/>
</dbReference>
<dbReference type="NCBIfam" id="TIGR01071">
    <property type="entry name" value="rplO_bact"/>
    <property type="match status" value="1"/>
</dbReference>
<organism evidence="8 9">
    <name type="scientific">Rhodomicrobium udaipurense</name>
    <dbReference type="NCBI Taxonomy" id="1202716"/>
    <lineage>
        <taxon>Bacteria</taxon>
        <taxon>Pseudomonadati</taxon>
        <taxon>Pseudomonadota</taxon>
        <taxon>Alphaproteobacteria</taxon>
        <taxon>Hyphomicrobiales</taxon>
        <taxon>Hyphomicrobiaceae</taxon>
        <taxon>Rhodomicrobium</taxon>
    </lineage>
</organism>
<dbReference type="AlphaFoldDB" id="A0A8I1GGJ3"/>
<comment type="function">
    <text evidence="4">Binds to the 23S rRNA.</text>
</comment>
<dbReference type="GO" id="GO:0019843">
    <property type="term" value="F:rRNA binding"/>
    <property type="evidence" value="ECO:0007669"/>
    <property type="project" value="UniProtKB-UniRule"/>
</dbReference>
<feature type="compositionally biased region" description="Basic and acidic residues" evidence="6">
    <location>
        <begin position="1"/>
        <end position="18"/>
    </location>
</feature>
<dbReference type="InterPro" id="IPR005749">
    <property type="entry name" value="Ribosomal_uL15_bac-type"/>
</dbReference>
<dbReference type="HAMAP" id="MF_01341">
    <property type="entry name" value="Ribosomal_uL15"/>
    <property type="match status" value="1"/>
</dbReference>
<keyword evidence="2 4" id="KW-0689">Ribosomal protein</keyword>
<feature type="region of interest" description="Disordered" evidence="6">
    <location>
        <begin position="1"/>
        <end position="37"/>
    </location>
</feature>
<gene>
    <name evidence="4" type="primary">rplO</name>
    <name evidence="8" type="ORF">JDN41_14640</name>
</gene>
<comment type="similarity">
    <text evidence="1 4 5">Belongs to the universal ribosomal protein uL15 family.</text>
</comment>
<comment type="caution">
    <text evidence="8">The sequence shown here is derived from an EMBL/GenBank/DDBJ whole genome shotgun (WGS) entry which is preliminary data.</text>
</comment>
<evidence type="ECO:0000313" key="9">
    <source>
        <dbReference type="Proteomes" id="UP000623250"/>
    </source>
</evidence>